<dbReference type="RefSeq" id="WP_226762974.1">
    <property type="nucleotide sequence ID" value="NZ_JAJAWG010000001.1"/>
</dbReference>
<evidence type="ECO:0000313" key="1">
    <source>
        <dbReference type="EMBL" id="MCB5195169.1"/>
    </source>
</evidence>
<protein>
    <submittedName>
        <fullName evidence="1">Uncharacterized protein</fullName>
    </submittedName>
</protein>
<reference evidence="1 2" key="1">
    <citation type="submission" date="2021-10" db="EMBL/GenBank/DDBJ databases">
        <authorList>
            <person name="Chen M."/>
        </authorList>
    </citation>
    <scope>NUCLEOTIDE SEQUENCE [LARGE SCALE GENOMIC DNA]</scope>
    <source>
        <strain evidence="1 2">H3-26</strain>
    </source>
</reference>
<dbReference type="Proteomes" id="UP001198034">
    <property type="component" value="Unassembled WGS sequence"/>
</dbReference>
<keyword evidence="2" id="KW-1185">Reference proteome</keyword>
<organism evidence="1 2">
    <name type="scientific">Deefgea salmonis</name>
    <dbReference type="NCBI Taxonomy" id="2875502"/>
    <lineage>
        <taxon>Bacteria</taxon>
        <taxon>Pseudomonadati</taxon>
        <taxon>Pseudomonadota</taxon>
        <taxon>Betaproteobacteria</taxon>
        <taxon>Neisseriales</taxon>
        <taxon>Chitinibacteraceae</taxon>
        <taxon>Deefgea</taxon>
    </lineage>
</organism>
<gene>
    <name evidence="1" type="ORF">LG219_02540</name>
</gene>
<proteinExistence type="predicted"/>
<sequence>MCLQTATTLTPATIGKVLDALENLCIVREVTGQARNRICAYSGYLTMLNQKTP</sequence>
<comment type="caution">
    <text evidence="1">The sequence shown here is derived from an EMBL/GenBank/DDBJ whole genome shotgun (WGS) entry which is preliminary data.</text>
</comment>
<accession>A0ABS8BHI9</accession>
<name>A0ABS8BHI9_9NEIS</name>
<dbReference type="EMBL" id="JAJAWG010000001">
    <property type="protein sequence ID" value="MCB5195169.1"/>
    <property type="molecule type" value="Genomic_DNA"/>
</dbReference>
<evidence type="ECO:0000313" key="2">
    <source>
        <dbReference type="Proteomes" id="UP001198034"/>
    </source>
</evidence>